<dbReference type="Pfam" id="PF08241">
    <property type="entry name" value="Methyltransf_11"/>
    <property type="match status" value="1"/>
</dbReference>
<dbReference type="STRING" id="406100.SAMN04488052_11443"/>
<feature type="region of interest" description="Disordered" evidence="1">
    <location>
        <begin position="224"/>
        <end position="243"/>
    </location>
</feature>
<dbReference type="SUPFAM" id="SSF53335">
    <property type="entry name" value="S-adenosyl-L-methionine-dependent methyltransferases"/>
    <property type="match status" value="1"/>
</dbReference>
<dbReference type="RefSeq" id="WP_171909987.1">
    <property type="nucleotide sequence ID" value="NZ_FOEG01000014.1"/>
</dbReference>
<accession>A0A1H8VQI3</accession>
<organism evidence="3 4">
    <name type="scientific">Aquisalimonas asiatica</name>
    <dbReference type="NCBI Taxonomy" id="406100"/>
    <lineage>
        <taxon>Bacteria</taxon>
        <taxon>Pseudomonadati</taxon>
        <taxon>Pseudomonadota</taxon>
        <taxon>Gammaproteobacteria</taxon>
        <taxon>Chromatiales</taxon>
        <taxon>Ectothiorhodospiraceae</taxon>
        <taxon>Aquisalimonas</taxon>
    </lineage>
</organism>
<sequence length="264" mass="29831">MNGETLQAWYQSPLGKLVADAEREAAGRLLNGCCPGFLVQVGAMGDGEPLPVANAVRQWVVDHDDLVRPGVVAWHDDLPFRTGSVDTVVVVHQLEFEHDPHRLLREVERILSPEGHVLILAFNPLSLWGLGRVAGPLRGGQPPWCGHYYTGKRLRDWCRVLGLEHRQHERLFFRPPLQCVGIQRRLQRLERLGRRFWPIFGGVHAELSRKRVARPVNMGAAVRRQSAPVMGSPAAAQARRGHVQAKVIRVDEKSRNLQRRRVSR</sequence>
<evidence type="ECO:0000259" key="2">
    <source>
        <dbReference type="Pfam" id="PF08241"/>
    </source>
</evidence>
<keyword evidence="4" id="KW-1185">Reference proteome</keyword>
<dbReference type="GO" id="GO:0008757">
    <property type="term" value="F:S-adenosylmethionine-dependent methyltransferase activity"/>
    <property type="evidence" value="ECO:0007669"/>
    <property type="project" value="InterPro"/>
</dbReference>
<dbReference type="Gene3D" id="3.40.50.150">
    <property type="entry name" value="Vaccinia Virus protein VP39"/>
    <property type="match status" value="1"/>
</dbReference>
<reference evidence="3 4" key="1">
    <citation type="submission" date="2016-10" db="EMBL/GenBank/DDBJ databases">
        <authorList>
            <person name="de Groot N.N."/>
        </authorList>
    </citation>
    <scope>NUCLEOTIDE SEQUENCE [LARGE SCALE GENOMIC DNA]</scope>
    <source>
        <strain evidence="3 4">CGMCC 1.6291</strain>
    </source>
</reference>
<gene>
    <name evidence="3" type="ORF">SAMN04488052_11443</name>
</gene>
<dbReference type="GO" id="GO:0032259">
    <property type="term" value="P:methylation"/>
    <property type="evidence" value="ECO:0007669"/>
    <property type="project" value="UniProtKB-KW"/>
</dbReference>
<keyword evidence="3" id="KW-0489">Methyltransferase</keyword>
<dbReference type="InterPro" id="IPR013216">
    <property type="entry name" value="Methyltransf_11"/>
</dbReference>
<keyword evidence="3" id="KW-0808">Transferase</keyword>
<protein>
    <submittedName>
        <fullName evidence="3">Methyltransferase domain-containing protein</fullName>
    </submittedName>
</protein>
<evidence type="ECO:0000256" key="1">
    <source>
        <dbReference type="SAM" id="MobiDB-lite"/>
    </source>
</evidence>
<evidence type="ECO:0000313" key="4">
    <source>
        <dbReference type="Proteomes" id="UP000199657"/>
    </source>
</evidence>
<name>A0A1H8VQI3_9GAMM</name>
<dbReference type="AlphaFoldDB" id="A0A1H8VQI3"/>
<feature type="domain" description="Methyltransferase type 11" evidence="2">
    <location>
        <begin position="71"/>
        <end position="119"/>
    </location>
</feature>
<proteinExistence type="predicted"/>
<dbReference type="Proteomes" id="UP000199657">
    <property type="component" value="Unassembled WGS sequence"/>
</dbReference>
<dbReference type="InterPro" id="IPR029063">
    <property type="entry name" value="SAM-dependent_MTases_sf"/>
</dbReference>
<evidence type="ECO:0000313" key="3">
    <source>
        <dbReference type="EMBL" id="SEP17533.1"/>
    </source>
</evidence>
<dbReference type="EMBL" id="FOEG01000014">
    <property type="protein sequence ID" value="SEP17533.1"/>
    <property type="molecule type" value="Genomic_DNA"/>
</dbReference>